<evidence type="ECO:0000256" key="1">
    <source>
        <dbReference type="SAM" id="Coils"/>
    </source>
</evidence>
<gene>
    <name evidence="2" type="ORF">HYH03_007890</name>
</gene>
<dbReference type="Proteomes" id="UP000612055">
    <property type="component" value="Unassembled WGS sequence"/>
</dbReference>
<proteinExistence type="predicted"/>
<dbReference type="AlphaFoldDB" id="A0A836BYU6"/>
<evidence type="ECO:0000313" key="3">
    <source>
        <dbReference type="Proteomes" id="UP000612055"/>
    </source>
</evidence>
<reference evidence="2" key="1">
    <citation type="journal article" date="2020" name="bioRxiv">
        <title>Comparative genomics of Chlamydomonas.</title>
        <authorList>
            <person name="Craig R.J."/>
            <person name="Hasan A.R."/>
            <person name="Ness R.W."/>
            <person name="Keightley P.D."/>
        </authorList>
    </citation>
    <scope>NUCLEOTIDE SEQUENCE</scope>
    <source>
        <strain evidence="2">CCAP 11/70</strain>
    </source>
</reference>
<keyword evidence="1" id="KW-0175">Coiled coil</keyword>
<comment type="caution">
    <text evidence="2">The sequence shown here is derived from an EMBL/GenBank/DDBJ whole genome shotgun (WGS) entry which is preliminary data.</text>
</comment>
<protein>
    <submittedName>
        <fullName evidence="2">Uncharacterized protein</fullName>
    </submittedName>
</protein>
<feature type="coiled-coil region" evidence="1">
    <location>
        <begin position="11"/>
        <end position="60"/>
    </location>
</feature>
<keyword evidence="3" id="KW-1185">Reference proteome</keyword>
<organism evidence="2 3">
    <name type="scientific">Edaphochlamys debaryana</name>
    <dbReference type="NCBI Taxonomy" id="47281"/>
    <lineage>
        <taxon>Eukaryota</taxon>
        <taxon>Viridiplantae</taxon>
        <taxon>Chlorophyta</taxon>
        <taxon>core chlorophytes</taxon>
        <taxon>Chlorophyceae</taxon>
        <taxon>CS clade</taxon>
        <taxon>Chlamydomonadales</taxon>
        <taxon>Chlamydomonadales incertae sedis</taxon>
        <taxon>Edaphochlamys</taxon>
    </lineage>
</organism>
<dbReference type="EMBL" id="JAEHOE010000034">
    <property type="protein sequence ID" value="KAG2493960.1"/>
    <property type="molecule type" value="Genomic_DNA"/>
</dbReference>
<name>A0A836BYU6_9CHLO</name>
<sequence>MAQGPGTLVALQNLQERMESCLGLLEALEGRSTCVKVVLADAFRDQLHQATQDLATARAAMHIAMAAERTAQQEEQQRGLSRGLSRAFGAVRPGVVRQASTPAIFDQSGLLDSPVGRSVGLGKSRFGSATRVF</sequence>
<accession>A0A836BYU6</accession>
<evidence type="ECO:0000313" key="2">
    <source>
        <dbReference type="EMBL" id="KAG2493960.1"/>
    </source>
</evidence>